<dbReference type="GO" id="GO:0005737">
    <property type="term" value="C:cytoplasm"/>
    <property type="evidence" value="ECO:0007669"/>
    <property type="project" value="InterPro"/>
</dbReference>
<sequence length="161" mass="16746">MQNTDTIKLELPSLPKGGGAITGLKGDMASAGPDGAAVLTLPLPVSAGRGYAPPLALSYHSRAGNGPFGLGWNINQPAVRRRTSKGVPAWDEKDEFTGPDGEVLMPVLDKGGSRMNASPPRYLAQRWKKSSLFQPGAVAPKLILVVWNSGSLSATAGRVSG</sequence>
<dbReference type="Proteomes" id="UP000351155">
    <property type="component" value="Unassembled WGS sequence"/>
</dbReference>
<evidence type="ECO:0000313" key="6">
    <source>
        <dbReference type="Proteomes" id="UP000351155"/>
    </source>
</evidence>
<keyword evidence="5" id="KW-0808">Transferase</keyword>
<evidence type="ECO:0000256" key="1">
    <source>
        <dbReference type="ARBA" id="ARBA00004613"/>
    </source>
</evidence>
<evidence type="ECO:0000256" key="4">
    <source>
        <dbReference type="SAM" id="MobiDB-lite"/>
    </source>
</evidence>
<accession>A0A484WTU9</accession>
<dbReference type="AlphaFoldDB" id="A0A484WTU9"/>
<evidence type="ECO:0000313" key="5">
    <source>
        <dbReference type="EMBL" id="VFS15011.1"/>
    </source>
</evidence>
<feature type="region of interest" description="Disordered" evidence="4">
    <location>
        <begin position="81"/>
        <end position="101"/>
    </location>
</feature>
<organism evidence="5 6">
    <name type="scientific">Enterobacter cancerogenus</name>
    <dbReference type="NCBI Taxonomy" id="69218"/>
    <lineage>
        <taxon>Bacteria</taxon>
        <taxon>Pseudomonadati</taxon>
        <taxon>Pseudomonadota</taxon>
        <taxon>Gammaproteobacteria</taxon>
        <taxon>Enterobacterales</taxon>
        <taxon>Enterobacteriaceae</taxon>
        <taxon>Enterobacter</taxon>
        <taxon>Enterobacter cloacae complex</taxon>
    </lineage>
</organism>
<dbReference type="InterPro" id="IPR003284">
    <property type="entry name" value="Sal_SpvB"/>
</dbReference>
<comment type="subcellular location">
    <subcellularLocation>
        <location evidence="1">Secreted</location>
    </subcellularLocation>
</comment>
<dbReference type="EMBL" id="CAADIW010000005">
    <property type="protein sequence ID" value="VFS15011.1"/>
    <property type="molecule type" value="Genomic_DNA"/>
</dbReference>
<dbReference type="Pfam" id="PF03534">
    <property type="entry name" value="SpvB"/>
    <property type="match status" value="1"/>
</dbReference>
<name>A0A484WTU9_9ENTR</name>
<protein>
    <submittedName>
        <fullName evidence="5">Mono(ADP-ribosyl)transferase SpvB</fullName>
        <ecNumber evidence="5">2.4.2.31</ecNumber>
    </submittedName>
</protein>
<proteinExistence type="predicted"/>
<dbReference type="GO" id="GO:0106274">
    <property type="term" value="F:NAD+-protein-arginine ADP-ribosyltransferase activity"/>
    <property type="evidence" value="ECO:0007669"/>
    <property type="project" value="UniProtKB-EC"/>
</dbReference>
<evidence type="ECO:0000256" key="2">
    <source>
        <dbReference type="ARBA" id="ARBA00022525"/>
    </source>
</evidence>
<dbReference type="EC" id="2.4.2.31" evidence="5"/>
<gene>
    <name evidence="5" type="primary">spvB_2</name>
    <name evidence="5" type="ORF">NCTC12126_01085</name>
</gene>
<evidence type="ECO:0000256" key="3">
    <source>
        <dbReference type="ARBA" id="ARBA00023026"/>
    </source>
</evidence>
<dbReference type="PRINTS" id="PR01341">
    <property type="entry name" value="SALSPVBPROT"/>
</dbReference>
<keyword evidence="5" id="KW-0328">Glycosyltransferase</keyword>
<keyword evidence="3" id="KW-0843">Virulence</keyword>
<reference evidence="5 6" key="1">
    <citation type="submission" date="2019-03" db="EMBL/GenBank/DDBJ databases">
        <authorList>
            <consortium name="Pathogen Informatics"/>
        </authorList>
    </citation>
    <scope>NUCLEOTIDE SEQUENCE [LARGE SCALE GENOMIC DNA]</scope>
    <source>
        <strain evidence="5 6">NCTC12126</strain>
    </source>
</reference>
<dbReference type="GO" id="GO:0005576">
    <property type="term" value="C:extracellular region"/>
    <property type="evidence" value="ECO:0007669"/>
    <property type="project" value="UniProtKB-SubCell"/>
</dbReference>
<keyword evidence="2" id="KW-0964">Secreted</keyword>